<dbReference type="InterPro" id="IPR016181">
    <property type="entry name" value="Acyl_CoA_acyltransferase"/>
</dbReference>
<dbReference type="EMBL" id="JADGJH010000042">
    <property type="protein sequence ID" value="KAJ3140876.1"/>
    <property type="molecule type" value="Genomic_DNA"/>
</dbReference>
<dbReference type="AlphaFoldDB" id="A0AAD5TBU4"/>
<sequence length="453" mass="51126">MVAADWPEYSKLNLAGPNAPAESRLRSHFDKMIVRVANDWTAWNDAWQTQQQQEPHAENNEITPLTVDSATALYPVRWPFMTLRLVESIAPDGTPLGPFVGEIATGRWLYDYYLYDKTLQEQLISANNARLPGDPDLVWMIGYIVRPEFRKQGIAKDAVDVIVEWLHNVMRARVVVAACAIENIVSAKLLEKCGFFKVKEYETEQGRDVKEINFFCNKSNTPRNFGRKEMTPKSLPLLPNIYLTPLLATDWPAYLKEAPNDIPETKLKEFFDKEVQETAEIWDAWNNAYTTVSLSNGDISAVRPSSWPFAVIRLAESISEDGTIVGPYIGEVSAKRWKYDYYLTDKAERDGLIAENNARTPGDPEIVYMIGYGVNSEFRKKGIASAAANAVVDWLHNFMNARVVVAACAVENIASAGLLSKCGFVKVKEYETKQGRHNFGGMISWEHVVSREK</sequence>
<feature type="domain" description="N-acetyltransferase" evidence="1">
    <location>
        <begin position="310"/>
        <end position="450"/>
    </location>
</feature>
<dbReference type="PROSITE" id="PS51186">
    <property type="entry name" value="GNAT"/>
    <property type="match status" value="2"/>
</dbReference>
<dbReference type="Gene3D" id="3.40.630.30">
    <property type="match status" value="2"/>
</dbReference>
<dbReference type="PANTHER" id="PTHR43792:SF13">
    <property type="entry name" value="ACETYLTRANSFERASE"/>
    <property type="match status" value="1"/>
</dbReference>
<proteinExistence type="predicted"/>
<dbReference type="Proteomes" id="UP001211907">
    <property type="component" value="Unassembled WGS sequence"/>
</dbReference>
<dbReference type="PANTHER" id="PTHR43792">
    <property type="entry name" value="GNAT FAMILY, PUTATIVE (AFU_ORTHOLOGUE AFUA_3G00765)-RELATED-RELATED"/>
    <property type="match status" value="1"/>
</dbReference>
<feature type="domain" description="N-acetyltransferase" evidence="1">
    <location>
        <begin position="60"/>
        <end position="213"/>
    </location>
</feature>
<organism evidence="2 3">
    <name type="scientific">Physocladia obscura</name>
    <dbReference type="NCBI Taxonomy" id="109957"/>
    <lineage>
        <taxon>Eukaryota</taxon>
        <taxon>Fungi</taxon>
        <taxon>Fungi incertae sedis</taxon>
        <taxon>Chytridiomycota</taxon>
        <taxon>Chytridiomycota incertae sedis</taxon>
        <taxon>Chytridiomycetes</taxon>
        <taxon>Chytridiales</taxon>
        <taxon>Chytriomycetaceae</taxon>
        <taxon>Physocladia</taxon>
    </lineage>
</organism>
<dbReference type="InterPro" id="IPR051531">
    <property type="entry name" value="N-acetyltransferase"/>
</dbReference>
<evidence type="ECO:0000313" key="2">
    <source>
        <dbReference type="EMBL" id="KAJ3140876.1"/>
    </source>
</evidence>
<protein>
    <recommendedName>
        <fullName evidence="1">N-acetyltransferase domain-containing protein</fullName>
    </recommendedName>
</protein>
<evidence type="ECO:0000313" key="3">
    <source>
        <dbReference type="Proteomes" id="UP001211907"/>
    </source>
</evidence>
<reference evidence="2" key="1">
    <citation type="submission" date="2020-05" db="EMBL/GenBank/DDBJ databases">
        <title>Phylogenomic resolution of chytrid fungi.</title>
        <authorList>
            <person name="Stajich J.E."/>
            <person name="Amses K."/>
            <person name="Simmons R."/>
            <person name="Seto K."/>
            <person name="Myers J."/>
            <person name="Bonds A."/>
            <person name="Quandt C.A."/>
            <person name="Barry K."/>
            <person name="Liu P."/>
            <person name="Grigoriev I."/>
            <person name="Longcore J.E."/>
            <person name="James T.Y."/>
        </authorList>
    </citation>
    <scope>NUCLEOTIDE SEQUENCE</scope>
    <source>
        <strain evidence="2">JEL0513</strain>
    </source>
</reference>
<accession>A0AAD5TBU4</accession>
<name>A0AAD5TBU4_9FUNG</name>
<evidence type="ECO:0000259" key="1">
    <source>
        <dbReference type="PROSITE" id="PS51186"/>
    </source>
</evidence>
<comment type="caution">
    <text evidence="2">The sequence shown here is derived from an EMBL/GenBank/DDBJ whole genome shotgun (WGS) entry which is preliminary data.</text>
</comment>
<gene>
    <name evidence="2" type="ORF">HK100_008576</name>
</gene>
<dbReference type="GO" id="GO:0016747">
    <property type="term" value="F:acyltransferase activity, transferring groups other than amino-acyl groups"/>
    <property type="evidence" value="ECO:0007669"/>
    <property type="project" value="InterPro"/>
</dbReference>
<dbReference type="InterPro" id="IPR000182">
    <property type="entry name" value="GNAT_dom"/>
</dbReference>
<dbReference type="Pfam" id="PF13302">
    <property type="entry name" value="Acetyltransf_3"/>
    <property type="match status" value="2"/>
</dbReference>
<dbReference type="SUPFAM" id="SSF55729">
    <property type="entry name" value="Acyl-CoA N-acyltransferases (Nat)"/>
    <property type="match status" value="2"/>
</dbReference>
<keyword evidence="3" id="KW-1185">Reference proteome</keyword>